<dbReference type="InterPro" id="IPR010496">
    <property type="entry name" value="AL/BT2_dom"/>
</dbReference>
<dbReference type="EMBL" id="SNRY01001042">
    <property type="protein sequence ID" value="KAA6334037.1"/>
    <property type="molecule type" value="Genomic_DNA"/>
</dbReference>
<proteinExistence type="predicted"/>
<organism evidence="2">
    <name type="scientific">termite gut metagenome</name>
    <dbReference type="NCBI Taxonomy" id="433724"/>
    <lineage>
        <taxon>unclassified sequences</taxon>
        <taxon>metagenomes</taxon>
        <taxon>organismal metagenomes</taxon>
    </lineage>
</organism>
<evidence type="ECO:0000259" key="1">
    <source>
        <dbReference type="Pfam" id="PF06439"/>
    </source>
</evidence>
<dbReference type="AlphaFoldDB" id="A0A5J4RJF4"/>
<dbReference type="Gene3D" id="2.60.120.560">
    <property type="entry name" value="Exo-inulinase, domain 1"/>
    <property type="match status" value="1"/>
</dbReference>
<dbReference type="Pfam" id="PF06439">
    <property type="entry name" value="3keto-disac_hyd"/>
    <property type="match status" value="1"/>
</dbReference>
<accession>A0A5J4RJF4</accession>
<reference evidence="2" key="1">
    <citation type="submission" date="2019-03" db="EMBL/GenBank/DDBJ databases">
        <title>Single cell metagenomics reveals metabolic interactions within the superorganism composed of flagellate Streblomastix strix and complex community of Bacteroidetes bacteria on its surface.</title>
        <authorList>
            <person name="Treitli S.C."/>
            <person name="Kolisko M."/>
            <person name="Husnik F."/>
            <person name="Keeling P."/>
            <person name="Hampl V."/>
        </authorList>
    </citation>
    <scope>NUCLEOTIDE SEQUENCE</scope>
    <source>
        <strain evidence="2">STM</strain>
    </source>
</reference>
<dbReference type="GO" id="GO:0016787">
    <property type="term" value="F:hydrolase activity"/>
    <property type="evidence" value="ECO:0007669"/>
    <property type="project" value="InterPro"/>
</dbReference>
<feature type="domain" description="3-keto-alpha-glucoside-1,2-lyase/3-keto-2-hydroxy-glucal hydratase" evidence="1">
    <location>
        <begin position="48"/>
        <end position="242"/>
    </location>
</feature>
<gene>
    <name evidence="2" type="ORF">EZS27_017613</name>
</gene>
<protein>
    <recommendedName>
        <fullName evidence="1">3-keto-alpha-glucoside-1,2-lyase/3-keto-2-hydroxy-glucal hydratase domain-containing protein</fullName>
    </recommendedName>
</protein>
<name>A0A5J4RJF4_9ZZZZ</name>
<comment type="caution">
    <text evidence="2">The sequence shown here is derived from an EMBL/GenBank/DDBJ whole genome shotgun (WGS) entry which is preliminary data.</text>
</comment>
<evidence type="ECO:0000313" key="2">
    <source>
        <dbReference type="EMBL" id="KAA6334037.1"/>
    </source>
</evidence>
<sequence length="247" mass="28228">MKRYISFYTLLLVCFCFVGCQQKQIPEILKSHKDLASFTGLSKEVKVIPLFNGNDITNWYTYIDSLGVNAPESASAFAVEDNTLHFDGPLMGYLCTNDSYKNYYLKVVFHWGEKKYPPRENAKRDSGILYNFPIGAVDRLWPNAIECQVQEEDCGDYYCVNGSYADSPNGGTVEWEQKHIIRTANYENPGQEWNVIEIICVDDKSEHYVNGHLVNEAYNLSNVEGKILLQLEGAEIYYKTVDLIPLK</sequence>